<dbReference type="EMBL" id="BGPR01204952">
    <property type="protein sequence ID" value="GBN27772.1"/>
    <property type="molecule type" value="Genomic_DNA"/>
</dbReference>
<comment type="caution">
    <text evidence="3">The sequence shown here is derived from an EMBL/GenBank/DDBJ whole genome shotgun (WGS) entry which is preliminary data.</text>
</comment>
<evidence type="ECO:0000313" key="4">
    <source>
        <dbReference type="EMBL" id="GBN27787.1"/>
    </source>
</evidence>
<evidence type="ECO:0000313" key="3">
    <source>
        <dbReference type="EMBL" id="GBN27772.1"/>
    </source>
</evidence>
<dbReference type="Proteomes" id="UP000499080">
    <property type="component" value="Unassembled WGS sequence"/>
</dbReference>
<dbReference type="AlphaFoldDB" id="A0A4Y2MMK8"/>
<dbReference type="OrthoDB" id="6458959at2759"/>
<evidence type="ECO:0000313" key="5">
    <source>
        <dbReference type="Proteomes" id="UP000499080"/>
    </source>
</evidence>
<evidence type="ECO:0000256" key="1">
    <source>
        <dbReference type="SAM" id="MobiDB-lite"/>
    </source>
</evidence>
<dbReference type="EMBL" id="BGPR01204947">
    <property type="protein sequence ID" value="GBN27754.1"/>
    <property type="molecule type" value="Genomic_DNA"/>
</dbReference>
<feature type="region of interest" description="Disordered" evidence="1">
    <location>
        <begin position="1"/>
        <end position="31"/>
    </location>
</feature>
<accession>A0A4Y2MMK8</accession>
<proteinExistence type="predicted"/>
<keyword evidence="5" id="KW-1185">Reference proteome</keyword>
<name>A0A4Y2MMK8_ARAVE</name>
<organism evidence="3 5">
    <name type="scientific">Araneus ventricosus</name>
    <name type="common">Orbweaver spider</name>
    <name type="synonym">Epeira ventricosa</name>
    <dbReference type="NCBI Taxonomy" id="182803"/>
    <lineage>
        <taxon>Eukaryota</taxon>
        <taxon>Metazoa</taxon>
        <taxon>Ecdysozoa</taxon>
        <taxon>Arthropoda</taxon>
        <taxon>Chelicerata</taxon>
        <taxon>Arachnida</taxon>
        <taxon>Araneae</taxon>
        <taxon>Araneomorphae</taxon>
        <taxon>Entelegynae</taxon>
        <taxon>Araneoidea</taxon>
        <taxon>Araneidae</taxon>
        <taxon>Araneus</taxon>
    </lineage>
</organism>
<sequence>QLETDTQLHLKADPDVSNDLSPIPTPGNYSSYRLSPEHSKWKRIIYLRITAGSRFNPISPRFYRANVVRRH</sequence>
<feature type="compositionally biased region" description="Basic and acidic residues" evidence="1">
    <location>
        <begin position="1"/>
        <end position="14"/>
    </location>
</feature>
<gene>
    <name evidence="3" type="ORF">AVEN_135827_1</name>
    <name evidence="4" type="ORF">AVEN_164123_1</name>
    <name evidence="2" type="ORF">AVEN_93266_1</name>
</gene>
<dbReference type="EMBL" id="BGPR01204958">
    <property type="protein sequence ID" value="GBN27787.1"/>
    <property type="molecule type" value="Genomic_DNA"/>
</dbReference>
<protein>
    <submittedName>
        <fullName evidence="3">Uncharacterized protein</fullName>
    </submittedName>
</protein>
<evidence type="ECO:0000313" key="2">
    <source>
        <dbReference type="EMBL" id="GBN27754.1"/>
    </source>
</evidence>
<reference evidence="3 5" key="1">
    <citation type="journal article" date="2019" name="Sci. Rep.">
        <title>Orb-weaving spider Araneus ventricosus genome elucidates the spidroin gene catalogue.</title>
        <authorList>
            <person name="Kono N."/>
            <person name="Nakamura H."/>
            <person name="Ohtoshi R."/>
            <person name="Moran D.A.P."/>
            <person name="Shinohara A."/>
            <person name="Yoshida Y."/>
            <person name="Fujiwara M."/>
            <person name="Mori M."/>
            <person name="Tomita M."/>
            <person name="Arakawa K."/>
        </authorList>
    </citation>
    <scope>NUCLEOTIDE SEQUENCE [LARGE SCALE GENOMIC DNA]</scope>
</reference>
<feature type="non-terminal residue" evidence="3">
    <location>
        <position position="1"/>
    </location>
</feature>